<feature type="compositionally biased region" description="Polar residues" evidence="2">
    <location>
        <begin position="384"/>
        <end position="394"/>
    </location>
</feature>
<dbReference type="RefSeq" id="WP_169099009.1">
    <property type="nucleotide sequence ID" value="NZ_JABBVZ010000026.1"/>
</dbReference>
<dbReference type="PANTHER" id="PTHR30486">
    <property type="entry name" value="TWITCHING MOTILITY PROTEIN PILT"/>
    <property type="match status" value="1"/>
</dbReference>
<keyword evidence="5" id="KW-1185">Reference proteome</keyword>
<feature type="domain" description="Bacterial type II secretion system protein E" evidence="3">
    <location>
        <begin position="90"/>
        <end position="311"/>
    </location>
</feature>
<comment type="caution">
    <text evidence="4">The sequence shown here is derived from an EMBL/GenBank/DDBJ whole genome shotgun (WGS) entry which is preliminary data.</text>
</comment>
<dbReference type="PANTHER" id="PTHR30486:SF6">
    <property type="entry name" value="TYPE IV PILUS RETRACTATION ATPASE PILT"/>
    <property type="match status" value="1"/>
</dbReference>
<dbReference type="EMBL" id="JABBVZ010000026">
    <property type="protein sequence ID" value="NMP22568.1"/>
    <property type="molecule type" value="Genomic_DNA"/>
</dbReference>
<dbReference type="InterPro" id="IPR001482">
    <property type="entry name" value="T2SS/T4SS_dom"/>
</dbReference>
<evidence type="ECO:0000259" key="3">
    <source>
        <dbReference type="Pfam" id="PF00437"/>
    </source>
</evidence>
<dbReference type="CDD" id="cd01130">
    <property type="entry name" value="VirB11-like_ATPase"/>
    <property type="match status" value="1"/>
</dbReference>
<protein>
    <submittedName>
        <fullName evidence="4">CpaF family protein</fullName>
    </submittedName>
</protein>
<dbReference type="Gene3D" id="3.30.450.380">
    <property type="match status" value="1"/>
</dbReference>
<proteinExistence type="inferred from homology"/>
<dbReference type="Proteomes" id="UP000533476">
    <property type="component" value="Unassembled WGS sequence"/>
</dbReference>
<dbReference type="SUPFAM" id="SSF52540">
    <property type="entry name" value="P-loop containing nucleoside triphosphate hydrolases"/>
    <property type="match status" value="1"/>
</dbReference>
<evidence type="ECO:0000256" key="2">
    <source>
        <dbReference type="SAM" id="MobiDB-lite"/>
    </source>
</evidence>
<gene>
    <name evidence="4" type="ORF">HIJ39_09420</name>
</gene>
<accession>A0A7Y0L3F1</accession>
<dbReference type="Pfam" id="PF00437">
    <property type="entry name" value="T2SSE"/>
    <property type="match status" value="1"/>
</dbReference>
<feature type="region of interest" description="Disordered" evidence="2">
    <location>
        <begin position="376"/>
        <end position="397"/>
    </location>
</feature>
<reference evidence="4 5" key="1">
    <citation type="submission" date="2020-04" db="EMBL/GenBank/DDBJ databases">
        <authorList>
            <person name="Zhang R."/>
            <person name="Schippers A."/>
        </authorList>
    </citation>
    <scope>NUCLEOTIDE SEQUENCE [LARGE SCALE GENOMIC DNA]</scope>
    <source>
        <strain evidence="4 5">DSM 109850</strain>
    </source>
</reference>
<evidence type="ECO:0000313" key="5">
    <source>
        <dbReference type="Proteomes" id="UP000533476"/>
    </source>
</evidence>
<dbReference type="InterPro" id="IPR050921">
    <property type="entry name" value="T4SS_GSP_E_ATPase"/>
</dbReference>
<dbReference type="InterPro" id="IPR027417">
    <property type="entry name" value="P-loop_NTPase"/>
</dbReference>
<sequence>MSTFSWKPESVAAQALTNHAEEDRGDLEPTLTRWSQLLMERYPDVAQHLVWDRTRVERLEEALSQIVSEDLQCPPHLTAFYRRSLVHRLTGLGPLDALLQDEAVTEIMVNGLDAFVEREGRIQPVAVDFVDVDEVGDLARRIANRAGRELNTEVPLCDAQLSDGSRIHCVIPPVSEVPSITIRRHPVRALGLDDYLSRGSFSEALWEDLRQMVVQRHNIIIAGGASSGKTSLLRLMAEEIPEQERLVTIEDVRELNIAHRNTVRLEAHRQTTVRQLVINALRMRPDRIIVGEVRGGEALELLEAMATGQTRSTLLTTGTPIPDLVAPQRLRGSRRLMDKRKKRRHEVRITIRAARASANRSAYRCNARGLSPAFRRDCSHRSTHSPISSLSGSKVQRHGSLPRCECAMGCRPVQYSTPVHRSTRFDGTD</sequence>
<evidence type="ECO:0000256" key="1">
    <source>
        <dbReference type="ARBA" id="ARBA00006611"/>
    </source>
</evidence>
<evidence type="ECO:0000313" key="4">
    <source>
        <dbReference type="EMBL" id="NMP22568.1"/>
    </source>
</evidence>
<dbReference type="Gene3D" id="3.40.50.300">
    <property type="entry name" value="P-loop containing nucleotide triphosphate hydrolases"/>
    <property type="match status" value="1"/>
</dbReference>
<dbReference type="AlphaFoldDB" id="A0A7Y0L3F1"/>
<organism evidence="4 5">
    <name type="scientific">Sulfobacillus harzensis</name>
    <dbReference type="NCBI Taxonomy" id="2729629"/>
    <lineage>
        <taxon>Bacteria</taxon>
        <taxon>Bacillati</taxon>
        <taxon>Bacillota</taxon>
        <taxon>Clostridia</taxon>
        <taxon>Eubacteriales</taxon>
        <taxon>Clostridiales Family XVII. Incertae Sedis</taxon>
        <taxon>Sulfobacillus</taxon>
    </lineage>
</organism>
<comment type="similarity">
    <text evidence="1">Belongs to the GSP E family.</text>
</comment>
<name>A0A7Y0L3F1_9FIRM</name>
<dbReference type="GO" id="GO:0016887">
    <property type="term" value="F:ATP hydrolysis activity"/>
    <property type="evidence" value="ECO:0007669"/>
    <property type="project" value="InterPro"/>
</dbReference>